<dbReference type="GO" id="GO:0005886">
    <property type="term" value="C:plasma membrane"/>
    <property type="evidence" value="ECO:0007669"/>
    <property type="project" value="TreeGrafter"/>
</dbReference>
<keyword evidence="1" id="KW-0472">Membrane</keyword>
<name>A0A9Q7ANN9_9BACT</name>
<keyword evidence="1" id="KW-1133">Transmembrane helix</keyword>
<feature type="domain" description="GGDEF" evidence="2">
    <location>
        <begin position="368"/>
        <end position="501"/>
    </location>
</feature>
<evidence type="ECO:0000259" key="2">
    <source>
        <dbReference type="PROSITE" id="PS50887"/>
    </source>
</evidence>
<dbReference type="PANTHER" id="PTHR45138:SF9">
    <property type="entry name" value="DIGUANYLATE CYCLASE DGCM-RELATED"/>
    <property type="match status" value="1"/>
</dbReference>
<keyword evidence="1" id="KW-0812">Transmembrane</keyword>
<organism evidence="3 4">
    <name type="scientific">Aminithiophilus ramosus</name>
    <dbReference type="NCBI Taxonomy" id="3029084"/>
    <lineage>
        <taxon>Bacteria</taxon>
        <taxon>Thermotogati</taxon>
        <taxon>Synergistota</taxon>
        <taxon>Synergistia</taxon>
        <taxon>Synergistales</taxon>
        <taxon>Aminithiophilaceae</taxon>
        <taxon>Aminithiophilus</taxon>
    </lineage>
</organism>
<dbReference type="PROSITE" id="PS50887">
    <property type="entry name" value="GGDEF"/>
    <property type="match status" value="1"/>
</dbReference>
<proteinExistence type="predicted"/>
<dbReference type="Gene3D" id="3.30.450.20">
    <property type="entry name" value="PAS domain"/>
    <property type="match status" value="1"/>
</dbReference>
<dbReference type="GO" id="GO:0052621">
    <property type="term" value="F:diguanylate cyclase activity"/>
    <property type="evidence" value="ECO:0007669"/>
    <property type="project" value="TreeGrafter"/>
</dbReference>
<dbReference type="Proteomes" id="UP000671879">
    <property type="component" value="Chromosome"/>
</dbReference>
<sequence length="507" mass="56549">MKSNLRLMGPVVIAVNCGLLVLFFLSFNARVGAVHGRNAREAVVHLQNRFLKATVENQIDRIETCRMEERARWNRRADQAAAALSAWSDLDEERALAIFKGLFHGDLWTAVLREVETGRVLFRAGVFSDEPFGEGDEGAFAVGRRQRFGPYEAFFGVTAEALDGRVQAFIADEIHRSTFPFDSYLWVNEVLDYGGGDGYAVRRIHPNLPETEGMLLSTSMEDVRGNLPYLAELEGVREKGELFFSYFFKKKNSDTISEKLAYAKLYRPYNWIVAFGIHLDDMEAFTKQTTEESRHVAARLGLLFLSLLVGLLVSSQALLLLGERRFHRKDRRLLEAEVNEDALTGACSRRAAERDLAGEFEAFRRGAGAPAVMLFDVDRFKAVNDGYGHDGGDIVLRGIVETLRGTLRQTDSVYRWGGDEFLLLCRGLRPENVPSLARELLRSLAAVRRPVGGASLSVTVSMGIACFRADDDSFADAVRRADEGLYRAKKEGGNRAVVNDDDPAESS</sequence>
<gene>
    <name evidence="3" type="ORF">KAR29_01380</name>
</gene>
<dbReference type="GO" id="GO:0043709">
    <property type="term" value="P:cell adhesion involved in single-species biofilm formation"/>
    <property type="evidence" value="ECO:0007669"/>
    <property type="project" value="TreeGrafter"/>
</dbReference>
<dbReference type="PANTHER" id="PTHR45138">
    <property type="entry name" value="REGULATORY COMPONENTS OF SENSORY TRANSDUCTION SYSTEM"/>
    <property type="match status" value="1"/>
</dbReference>
<dbReference type="Gene3D" id="3.30.70.270">
    <property type="match status" value="1"/>
</dbReference>
<feature type="transmembrane region" description="Helical" evidence="1">
    <location>
        <begin position="300"/>
        <end position="322"/>
    </location>
</feature>
<feature type="transmembrane region" description="Helical" evidence="1">
    <location>
        <begin position="7"/>
        <end position="27"/>
    </location>
</feature>
<accession>A0A9Q7ANN9</accession>
<dbReference type="AlphaFoldDB" id="A0A9Q7ANN9"/>
<dbReference type="InterPro" id="IPR004010">
    <property type="entry name" value="Double_Cache_2"/>
</dbReference>
<dbReference type="SUPFAM" id="SSF55073">
    <property type="entry name" value="Nucleotide cyclase"/>
    <property type="match status" value="1"/>
</dbReference>
<evidence type="ECO:0000313" key="3">
    <source>
        <dbReference type="EMBL" id="QTX32623.1"/>
    </source>
</evidence>
<dbReference type="KEGG" id="aram:KAR29_01380"/>
<keyword evidence="4" id="KW-1185">Reference proteome</keyword>
<dbReference type="InterPro" id="IPR029787">
    <property type="entry name" value="Nucleotide_cyclase"/>
</dbReference>
<dbReference type="Pfam" id="PF00990">
    <property type="entry name" value="GGDEF"/>
    <property type="match status" value="1"/>
</dbReference>
<dbReference type="NCBIfam" id="TIGR00254">
    <property type="entry name" value="GGDEF"/>
    <property type="match status" value="1"/>
</dbReference>
<dbReference type="InterPro" id="IPR050469">
    <property type="entry name" value="Diguanylate_Cyclase"/>
</dbReference>
<evidence type="ECO:0000313" key="4">
    <source>
        <dbReference type="Proteomes" id="UP000671879"/>
    </source>
</evidence>
<dbReference type="EMBL" id="CP072943">
    <property type="protein sequence ID" value="QTX32623.1"/>
    <property type="molecule type" value="Genomic_DNA"/>
</dbReference>
<dbReference type="CDD" id="cd01949">
    <property type="entry name" value="GGDEF"/>
    <property type="match status" value="1"/>
</dbReference>
<dbReference type="SMART" id="SM00267">
    <property type="entry name" value="GGDEF"/>
    <property type="match status" value="1"/>
</dbReference>
<dbReference type="GO" id="GO:1902201">
    <property type="term" value="P:negative regulation of bacterial-type flagellum-dependent cell motility"/>
    <property type="evidence" value="ECO:0007669"/>
    <property type="project" value="TreeGrafter"/>
</dbReference>
<protein>
    <submittedName>
        <fullName evidence="3">Sensor domain-containing diguanylate cyclase</fullName>
    </submittedName>
</protein>
<reference evidence="4" key="1">
    <citation type="submission" date="2021-04" db="EMBL/GenBank/DDBJ databases">
        <title>A novel Synergistetes isolate from a pyrite-forming mixed culture.</title>
        <authorList>
            <person name="Bunk B."/>
            <person name="Sproer C."/>
            <person name="Spring S."/>
            <person name="Pester M."/>
        </authorList>
    </citation>
    <scope>NUCLEOTIDE SEQUENCE [LARGE SCALE GENOMIC DNA]</scope>
    <source>
        <strain evidence="4">J.5.4.2-T.3.5.2</strain>
    </source>
</reference>
<evidence type="ECO:0000256" key="1">
    <source>
        <dbReference type="SAM" id="Phobius"/>
    </source>
</evidence>
<dbReference type="InterPro" id="IPR000160">
    <property type="entry name" value="GGDEF_dom"/>
</dbReference>
<dbReference type="InterPro" id="IPR043128">
    <property type="entry name" value="Rev_trsase/Diguanyl_cyclase"/>
</dbReference>
<dbReference type="RefSeq" id="WP_274373871.1">
    <property type="nucleotide sequence ID" value="NZ_CP072943.1"/>
</dbReference>
<dbReference type="Pfam" id="PF08269">
    <property type="entry name" value="dCache_2"/>
    <property type="match status" value="1"/>
</dbReference>